<feature type="domain" description="ABC3 transporter permease C-terminal" evidence="8">
    <location>
        <begin position="691"/>
        <end position="804"/>
    </location>
</feature>
<protein>
    <submittedName>
        <fullName evidence="10">ABC transporter permease</fullName>
    </submittedName>
</protein>
<feature type="domain" description="MacB-like periplasmic core" evidence="9">
    <location>
        <begin position="436"/>
        <end position="656"/>
    </location>
</feature>
<organism evidence="10 11">
    <name type="scientific">Candidatus Kutchimonas denitrificans</name>
    <dbReference type="NCBI Taxonomy" id="3056748"/>
    <lineage>
        <taxon>Bacteria</taxon>
        <taxon>Pseudomonadati</taxon>
        <taxon>Gemmatimonadota</taxon>
        <taxon>Gemmatimonadia</taxon>
        <taxon>Candidatus Palauibacterales</taxon>
        <taxon>Candidatus Palauibacteraceae</taxon>
        <taxon>Candidatus Kutchimonas</taxon>
    </lineage>
</organism>
<dbReference type="EMBL" id="JAACAK010000114">
    <property type="protein sequence ID" value="NIR76162.1"/>
    <property type="molecule type" value="Genomic_DNA"/>
</dbReference>
<dbReference type="InterPro" id="IPR025857">
    <property type="entry name" value="MacB_PCD"/>
</dbReference>
<dbReference type="PANTHER" id="PTHR30572">
    <property type="entry name" value="MEMBRANE COMPONENT OF TRANSPORTER-RELATED"/>
    <property type="match status" value="1"/>
</dbReference>
<reference evidence="10 11" key="1">
    <citation type="submission" date="2020-01" db="EMBL/GenBank/DDBJ databases">
        <title>Genomes assembled from Gulf of Kutch pelagic sediment metagenomes.</title>
        <authorList>
            <person name="Chandrashekar M."/>
            <person name="Mahajan M.S."/>
            <person name="Dave K.J."/>
            <person name="Vatsa P."/>
            <person name="Nathani N.M."/>
        </authorList>
    </citation>
    <scope>NUCLEOTIDE SEQUENCE [LARGE SCALE GENOMIC DNA]</scope>
    <source>
        <strain evidence="10">KS3-K002</strain>
    </source>
</reference>
<keyword evidence="2" id="KW-1003">Cell membrane</keyword>
<dbReference type="InterPro" id="IPR050250">
    <property type="entry name" value="Macrolide_Exporter_MacB"/>
</dbReference>
<feature type="transmembrane region" description="Helical" evidence="7">
    <location>
        <begin position="429"/>
        <end position="448"/>
    </location>
</feature>
<feature type="domain" description="MacB-like periplasmic core" evidence="9">
    <location>
        <begin position="22"/>
        <end position="246"/>
    </location>
</feature>
<dbReference type="Proteomes" id="UP000702544">
    <property type="component" value="Unassembled WGS sequence"/>
</dbReference>
<comment type="similarity">
    <text evidence="6">Belongs to the ABC-4 integral membrane protein family.</text>
</comment>
<dbReference type="GO" id="GO:0022857">
    <property type="term" value="F:transmembrane transporter activity"/>
    <property type="evidence" value="ECO:0007669"/>
    <property type="project" value="TreeGrafter"/>
</dbReference>
<keyword evidence="4 7" id="KW-1133">Transmembrane helix</keyword>
<feature type="transmembrane region" description="Helical" evidence="7">
    <location>
        <begin position="281"/>
        <end position="304"/>
    </location>
</feature>
<dbReference type="GO" id="GO:0005886">
    <property type="term" value="C:plasma membrane"/>
    <property type="evidence" value="ECO:0007669"/>
    <property type="project" value="UniProtKB-SubCell"/>
</dbReference>
<evidence type="ECO:0000256" key="2">
    <source>
        <dbReference type="ARBA" id="ARBA00022475"/>
    </source>
</evidence>
<evidence type="ECO:0000313" key="11">
    <source>
        <dbReference type="Proteomes" id="UP000702544"/>
    </source>
</evidence>
<feature type="transmembrane region" description="Helical" evidence="7">
    <location>
        <begin position="775"/>
        <end position="794"/>
    </location>
</feature>
<comment type="caution">
    <text evidence="10">The sequence shown here is derived from an EMBL/GenBank/DDBJ whole genome shotgun (WGS) entry which is preliminary data.</text>
</comment>
<sequence>MISLWQDLRYSVRMLRRSPGFTATAVLTLALGIGATSAIFSVVNGVMLRPFPYREPDRLVVVWEQNLERGLPYMYAAPPNYADWRGSNSVFDDMGAFAWTRLVFEADGTPQLVRGAEVTASMFDVVGATPRIGRSFTAADDRPDADPVIILSHAMWENRFGADPEIIGRSIRLGGTNYSVIGVMPPDFEFPPPIVLEGAIPTEPTEFWIPFAMEMAGGNRGAHFMNVIARLEPGVELAEAEAELSTIARRLQQEYPSSNAGWDVVLTPFDHQVLGDARIQLLILLGAVGLVLLIACVNVANLLLARGTTRVREFALRASLGAERGRLVRQLLTESIGLSAIAGIAGLIIAVFGARLLVQLAPQDIPRLHEVGLDSRVLAFTLIVSILTGVLFGLAPAFQGITENLSERLREGGRGQAGGGAGSRLRSGLVVAEVALSLVLLVGAGLLLESFVNLRGVETGFEAMDRVTMRVTLPSSRYEDRASLITAYGELEERLNAAPGIAAAGFVSEVPLAADRGGTSFLKEGESDIPEGENRTVNFAVVTPTYFQAMGVPLRQGRGFTAADGPDAEPVVVVNDAFVRQHFAGVDPIGRRIGFPGRWFRIVGVVTGVRHASLRDDPNPSIYVAYAQFPQSRSMSLVVSSDVRPDAALGAARAAIHEYDSAVPIYDVMTMEQVLGESLARARFSTWLMALFALIALVLAAVGIYGVIAYAVSRRTQEIGVRVAIGARAADVLRLVLGQGMRLAALGIVVGVLVAVALARVLQSQLYGVGAADPLVLAAVIVILSGIAALACYVPARRATRVNPVEALRHE</sequence>
<evidence type="ECO:0000256" key="7">
    <source>
        <dbReference type="SAM" id="Phobius"/>
    </source>
</evidence>
<evidence type="ECO:0000256" key="1">
    <source>
        <dbReference type="ARBA" id="ARBA00004651"/>
    </source>
</evidence>
<dbReference type="InterPro" id="IPR017800">
    <property type="entry name" value="ADOP"/>
</dbReference>
<dbReference type="NCBIfam" id="TIGR03434">
    <property type="entry name" value="ADOP"/>
    <property type="match status" value="1"/>
</dbReference>
<proteinExistence type="inferred from homology"/>
<dbReference type="AlphaFoldDB" id="A0AAE4ZBF8"/>
<accession>A0AAE4ZBF8</accession>
<gene>
    <name evidence="10" type="ORF">GWO12_13790</name>
</gene>
<feature type="domain" description="ABC3 transporter permease C-terminal" evidence="8">
    <location>
        <begin position="287"/>
        <end position="402"/>
    </location>
</feature>
<feature type="transmembrane region" description="Helical" evidence="7">
    <location>
        <begin position="687"/>
        <end position="712"/>
    </location>
</feature>
<dbReference type="Pfam" id="PF02687">
    <property type="entry name" value="FtsX"/>
    <property type="match status" value="2"/>
</dbReference>
<feature type="transmembrane region" description="Helical" evidence="7">
    <location>
        <begin position="743"/>
        <end position="763"/>
    </location>
</feature>
<keyword evidence="5 7" id="KW-0472">Membrane</keyword>
<evidence type="ECO:0000313" key="10">
    <source>
        <dbReference type="EMBL" id="NIR76162.1"/>
    </source>
</evidence>
<evidence type="ECO:0000256" key="4">
    <source>
        <dbReference type="ARBA" id="ARBA00022989"/>
    </source>
</evidence>
<dbReference type="PANTHER" id="PTHR30572:SF4">
    <property type="entry name" value="ABC TRANSPORTER PERMEASE YTRF"/>
    <property type="match status" value="1"/>
</dbReference>
<keyword evidence="3 7" id="KW-0812">Transmembrane</keyword>
<dbReference type="Pfam" id="PF12704">
    <property type="entry name" value="MacB_PCD"/>
    <property type="match status" value="2"/>
</dbReference>
<evidence type="ECO:0000256" key="6">
    <source>
        <dbReference type="ARBA" id="ARBA00038076"/>
    </source>
</evidence>
<name>A0AAE4ZBF8_9BACT</name>
<evidence type="ECO:0000259" key="8">
    <source>
        <dbReference type="Pfam" id="PF02687"/>
    </source>
</evidence>
<dbReference type="InterPro" id="IPR003838">
    <property type="entry name" value="ABC3_permease_C"/>
</dbReference>
<evidence type="ECO:0000256" key="5">
    <source>
        <dbReference type="ARBA" id="ARBA00023136"/>
    </source>
</evidence>
<feature type="transmembrane region" description="Helical" evidence="7">
    <location>
        <begin position="336"/>
        <end position="357"/>
    </location>
</feature>
<evidence type="ECO:0000256" key="3">
    <source>
        <dbReference type="ARBA" id="ARBA00022692"/>
    </source>
</evidence>
<comment type="subcellular location">
    <subcellularLocation>
        <location evidence="1">Cell membrane</location>
        <topology evidence="1">Multi-pass membrane protein</topology>
    </subcellularLocation>
</comment>
<feature type="transmembrane region" description="Helical" evidence="7">
    <location>
        <begin position="377"/>
        <end position="398"/>
    </location>
</feature>
<evidence type="ECO:0000259" key="9">
    <source>
        <dbReference type="Pfam" id="PF12704"/>
    </source>
</evidence>